<evidence type="ECO:0000256" key="1">
    <source>
        <dbReference type="ARBA" id="ARBA00044755"/>
    </source>
</evidence>
<dbReference type="Proteomes" id="UP000244817">
    <property type="component" value="Unassembled WGS sequence"/>
</dbReference>
<evidence type="ECO:0000313" key="2">
    <source>
        <dbReference type="EMBL" id="PVA07440.1"/>
    </source>
</evidence>
<evidence type="ECO:0000313" key="3">
    <source>
        <dbReference type="Proteomes" id="UP000244817"/>
    </source>
</evidence>
<comment type="similarity">
    <text evidence="1">Belongs to the bactofilin family.</text>
</comment>
<organism evidence="2 3">
    <name type="scientific">Thalassorhabdomicrobium marinisediminis</name>
    <dbReference type="NCBI Taxonomy" id="2170577"/>
    <lineage>
        <taxon>Bacteria</taxon>
        <taxon>Pseudomonadati</taxon>
        <taxon>Pseudomonadota</taxon>
        <taxon>Alphaproteobacteria</taxon>
        <taxon>Rhodobacterales</taxon>
        <taxon>Paracoccaceae</taxon>
        <taxon>Thalassorhabdomicrobium</taxon>
    </lineage>
</organism>
<dbReference type="InterPro" id="IPR007607">
    <property type="entry name" value="BacA/B"/>
</dbReference>
<sequence>MPSSVIEEDLTIEGNIRSSEGSVDINGRVVGDVSAEIIAVQLSGSVDGAMSATKIAVEGSHTGSLKCDDLKLASTSQVQADVVAKVMATESGAKVKGKIDITGRQ</sequence>
<reference evidence="2 3" key="1">
    <citation type="submission" date="2018-04" db="EMBL/GenBank/DDBJ databases">
        <title>Pelagivirga bohaiensis gen. nov., sp. nov., a bacterium isolated from the Bohai Sea.</title>
        <authorList>
            <person name="Ji X."/>
        </authorList>
    </citation>
    <scope>NUCLEOTIDE SEQUENCE [LARGE SCALE GENOMIC DNA]</scope>
    <source>
        <strain evidence="2 3">BH-SD16</strain>
    </source>
</reference>
<name>A0A2T7FZ42_9RHOB</name>
<comment type="caution">
    <text evidence="2">The sequence shown here is derived from an EMBL/GenBank/DDBJ whole genome shotgun (WGS) entry which is preliminary data.</text>
</comment>
<dbReference type="EMBL" id="QCYG01000003">
    <property type="protein sequence ID" value="PVA07440.1"/>
    <property type="molecule type" value="Genomic_DNA"/>
</dbReference>
<dbReference type="PANTHER" id="PTHR35024:SF4">
    <property type="entry name" value="POLYMER-FORMING CYTOSKELETAL PROTEIN"/>
    <property type="match status" value="1"/>
</dbReference>
<dbReference type="AlphaFoldDB" id="A0A2T7FZ42"/>
<dbReference type="Pfam" id="PF04519">
    <property type="entry name" value="Bactofilin"/>
    <property type="match status" value="1"/>
</dbReference>
<keyword evidence="3" id="KW-1185">Reference proteome</keyword>
<proteinExistence type="inferred from homology"/>
<dbReference type="PANTHER" id="PTHR35024">
    <property type="entry name" value="HYPOTHETICAL CYTOSOLIC PROTEIN"/>
    <property type="match status" value="1"/>
</dbReference>
<gene>
    <name evidence="2" type="ORF">DC363_06265</name>
</gene>
<protein>
    <submittedName>
        <fullName evidence="2">Polymer-forming cytoskeletal protein</fullName>
    </submittedName>
</protein>
<accession>A0A2T7FZ42</accession>
<dbReference type="OrthoDB" id="7744015at2"/>